<dbReference type="Proteomes" id="UP000176604">
    <property type="component" value="Unassembled WGS sequence"/>
</dbReference>
<name>A0A1F7UMS6_9BACT</name>
<sequence length="63" mass="7247">MSQITYNQETLMITHVVRSWRTAVRGEEPVSEALLKKYAQLQKKGRAKLHGADPVALVRQERE</sequence>
<dbReference type="STRING" id="1802397.A3J43_03830"/>
<dbReference type="EMBL" id="MGEF01000020">
    <property type="protein sequence ID" value="OGL78997.1"/>
    <property type="molecule type" value="Genomic_DNA"/>
</dbReference>
<proteinExistence type="predicted"/>
<organism evidence="1 2">
    <name type="scientific">Candidatus Uhrbacteria bacterium RIFCSPHIGHO2_12_FULL_54_23</name>
    <dbReference type="NCBI Taxonomy" id="1802397"/>
    <lineage>
        <taxon>Bacteria</taxon>
        <taxon>Candidatus Uhriibacteriota</taxon>
    </lineage>
</organism>
<evidence type="ECO:0000313" key="2">
    <source>
        <dbReference type="Proteomes" id="UP000176604"/>
    </source>
</evidence>
<dbReference type="AlphaFoldDB" id="A0A1F7UMS6"/>
<gene>
    <name evidence="1" type="ORF">A3J43_03830</name>
</gene>
<protein>
    <submittedName>
        <fullName evidence="1">Uncharacterized protein</fullName>
    </submittedName>
</protein>
<accession>A0A1F7UMS6</accession>
<comment type="caution">
    <text evidence="1">The sequence shown here is derived from an EMBL/GenBank/DDBJ whole genome shotgun (WGS) entry which is preliminary data.</text>
</comment>
<reference evidence="1 2" key="1">
    <citation type="journal article" date="2016" name="Nat. Commun.">
        <title>Thousands of microbial genomes shed light on interconnected biogeochemical processes in an aquifer system.</title>
        <authorList>
            <person name="Anantharaman K."/>
            <person name="Brown C.T."/>
            <person name="Hug L.A."/>
            <person name="Sharon I."/>
            <person name="Castelle C.J."/>
            <person name="Probst A.J."/>
            <person name="Thomas B.C."/>
            <person name="Singh A."/>
            <person name="Wilkins M.J."/>
            <person name="Karaoz U."/>
            <person name="Brodie E.L."/>
            <person name="Williams K.H."/>
            <person name="Hubbard S.S."/>
            <person name="Banfield J.F."/>
        </authorList>
    </citation>
    <scope>NUCLEOTIDE SEQUENCE [LARGE SCALE GENOMIC DNA]</scope>
</reference>
<evidence type="ECO:0000313" key="1">
    <source>
        <dbReference type="EMBL" id="OGL78997.1"/>
    </source>
</evidence>